<dbReference type="STRING" id="29341.RSJ17_06170"/>
<keyword evidence="5" id="KW-1185">Reference proteome</keyword>
<comment type="subcellular location">
    <subcellularLocation>
        <location evidence="1">Cytoplasm</location>
    </subcellularLocation>
</comment>
<evidence type="ECO:0000256" key="3">
    <source>
        <dbReference type="ARBA" id="ARBA00022553"/>
    </source>
</evidence>
<evidence type="ECO:0000313" key="5">
    <source>
        <dbReference type="Proteomes" id="UP000031366"/>
    </source>
</evidence>
<protein>
    <submittedName>
        <fullName evidence="4">Citrate lyase acyl carrier protein</fullName>
        <ecNumber evidence="4">4.1.3.6</ecNumber>
    </submittedName>
</protein>
<dbReference type="Pfam" id="PF06857">
    <property type="entry name" value="ACP"/>
    <property type="match status" value="1"/>
</dbReference>
<dbReference type="GO" id="GO:0008815">
    <property type="term" value="F:citrate (pro-3S)-lyase activity"/>
    <property type="evidence" value="ECO:0007669"/>
    <property type="project" value="UniProtKB-EC"/>
</dbReference>
<evidence type="ECO:0000256" key="2">
    <source>
        <dbReference type="ARBA" id="ARBA00022490"/>
    </source>
</evidence>
<dbReference type="EMBL" id="AYSO01000020">
    <property type="protein sequence ID" value="KIE45013.1"/>
    <property type="molecule type" value="Genomic_DNA"/>
</dbReference>
<organism evidence="4 5">
    <name type="scientific">Clostridium argentinense CDC 2741</name>
    <dbReference type="NCBI Taxonomy" id="1418104"/>
    <lineage>
        <taxon>Bacteria</taxon>
        <taxon>Bacillati</taxon>
        <taxon>Bacillota</taxon>
        <taxon>Clostridia</taxon>
        <taxon>Eubacteriales</taxon>
        <taxon>Clostridiaceae</taxon>
        <taxon>Clostridium</taxon>
    </lineage>
</organism>
<dbReference type="Proteomes" id="UP000031366">
    <property type="component" value="Unassembled WGS sequence"/>
</dbReference>
<evidence type="ECO:0000313" key="4">
    <source>
        <dbReference type="EMBL" id="KIE45013.1"/>
    </source>
</evidence>
<dbReference type="EC" id="4.1.3.6" evidence="4"/>
<comment type="caution">
    <text evidence="4">The sequence shown here is derived from an EMBL/GenBank/DDBJ whole genome shotgun (WGS) entry which is preliminary data.</text>
</comment>
<keyword evidence="2" id="KW-0963">Cytoplasm</keyword>
<dbReference type="InterPro" id="IPR006495">
    <property type="entry name" value="CitD"/>
</dbReference>
<dbReference type="GO" id="GO:0005737">
    <property type="term" value="C:cytoplasm"/>
    <property type="evidence" value="ECO:0007669"/>
    <property type="project" value="UniProtKB-SubCell"/>
</dbReference>
<sequence>MVGFIMIGIAGNEKSDDVLVKVQLDKVEGITIDIKSKIKKIFGRHMEIAVREALSELNVENAKVEVEDFGALDFVIKARIKTAVKRARGE</sequence>
<dbReference type="RefSeq" id="WP_202812784.1">
    <property type="nucleotide sequence ID" value="NZ_AYSO01000020.1"/>
</dbReference>
<accession>A0A0C1U0H6</accession>
<dbReference type="InterPro" id="IPR023439">
    <property type="entry name" value="Mal_deCO2ase/Cit_lyase_ACP"/>
</dbReference>
<dbReference type="AlphaFoldDB" id="A0A0C1U0H6"/>
<keyword evidence="3" id="KW-0597">Phosphoprotein</keyword>
<name>A0A0C1U0H6_9CLOT</name>
<gene>
    <name evidence="4" type="primary">citD</name>
    <name evidence="4" type="ORF">U732_674</name>
</gene>
<keyword evidence="4" id="KW-0456">Lyase</keyword>
<dbReference type="NCBIfam" id="TIGR01608">
    <property type="entry name" value="citD"/>
    <property type="match status" value="1"/>
</dbReference>
<proteinExistence type="predicted"/>
<reference evidence="4 5" key="1">
    <citation type="journal article" date="2015" name="Infect. Genet. Evol.">
        <title>Genomic sequences of six botulinum neurotoxin-producing strains representing three clostridial species illustrate the mobility and diversity of botulinum neurotoxin genes.</title>
        <authorList>
            <person name="Smith T.J."/>
            <person name="Hill K.K."/>
            <person name="Xie G."/>
            <person name="Foley B.T."/>
            <person name="Williamson C.H."/>
            <person name="Foster J.T."/>
            <person name="Johnson S.L."/>
            <person name="Chertkov O."/>
            <person name="Teshima H."/>
            <person name="Gibbons H.S."/>
            <person name="Johnsky L.A."/>
            <person name="Karavis M.A."/>
            <person name="Smith L.A."/>
        </authorList>
    </citation>
    <scope>NUCLEOTIDE SEQUENCE [LARGE SCALE GENOMIC DNA]</scope>
    <source>
        <strain evidence="4 5">CDC 2741</strain>
    </source>
</reference>
<evidence type="ECO:0000256" key="1">
    <source>
        <dbReference type="ARBA" id="ARBA00004496"/>
    </source>
</evidence>
<dbReference type="NCBIfam" id="NF009726">
    <property type="entry name" value="PRK13253.1"/>
    <property type="match status" value="1"/>
</dbReference>